<comment type="cofactor">
    <cofactor evidence="7">
        <name>[2Fe-2S] cluster</name>
        <dbReference type="ChEBI" id="CHEBI:190135"/>
    </cofactor>
</comment>
<evidence type="ECO:0000256" key="7">
    <source>
        <dbReference type="ARBA" id="ARBA00034078"/>
    </source>
</evidence>
<evidence type="ECO:0000256" key="6">
    <source>
        <dbReference type="ARBA" id="ARBA00023157"/>
    </source>
</evidence>
<evidence type="ECO:0000256" key="5">
    <source>
        <dbReference type="ARBA" id="ARBA00023014"/>
    </source>
</evidence>
<dbReference type="InterPro" id="IPR036922">
    <property type="entry name" value="Rieske_2Fe-2S_sf"/>
</dbReference>
<keyword evidence="4" id="KW-0408">Iron</keyword>
<dbReference type="PANTHER" id="PTHR10134">
    <property type="entry name" value="CYTOCHROME B-C1 COMPLEX SUBUNIT RIESKE, MITOCHONDRIAL"/>
    <property type="match status" value="1"/>
</dbReference>
<dbReference type="EMBL" id="QMKO01002247">
    <property type="protein sequence ID" value="RTG84168.1"/>
    <property type="molecule type" value="Genomic_DNA"/>
</dbReference>
<evidence type="ECO:0000256" key="3">
    <source>
        <dbReference type="ARBA" id="ARBA00022723"/>
    </source>
</evidence>
<dbReference type="GO" id="GO:0046872">
    <property type="term" value="F:metal ion binding"/>
    <property type="evidence" value="ECO:0007669"/>
    <property type="project" value="UniProtKB-KW"/>
</dbReference>
<keyword evidence="2" id="KW-0001">2Fe-2S</keyword>
<dbReference type="STRING" id="6184.A0A430Q8X1"/>
<dbReference type="PROSITE" id="PS51296">
    <property type="entry name" value="RIESKE"/>
    <property type="match status" value="1"/>
</dbReference>
<evidence type="ECO:0000313" key="9">
    <source>
        <dbReference type="EMBL" id="RTG84168.1"/>
    </source>
</evidence>
<dbReference type="InterPro" id="IPR017941">
    <property type="entry name" value="Rieske_2Fe-2S"/>
</dbReference>
<comment type="similarity">
    <text evidence="1">Belongs to the Rieske iron-sulfur protein family.</text>
</comment>
<keyword evidence="10" id="KW-1185">Reference proteome</keyword>
<dbReference type="PRINTS" id="PR00162">
    <property type="entry name" value="RIESKE"/>
</dbReference>
<proteinExistence type="inferred from homology"/>
<dbReference type="SUPFAM" id="SSF50022">
    <property type="entry name" value="ISP domain"/>
    <property type="match status" value="1"/>
</dbReference>
<evidence type="ECO:0000256" key="1">
    <source>
        <dbReference type="ARBA" id="ARBA00010651"/>
    </source>
</evidence>
<protein>
    <submittedName>
        <fullName evidence="9">Ubiquinol-cytochrome c reductase iron-sulfur subunit</fullName>
    </submittedName>
</protein>
<evidence type="ECO:0000256" key="2">
    <source>
        <dbReference type="ARBA" id="ARBA00022714"/>
    </source>
</evidence>
<dbReference type="Gene3D" id="2.102.10.10">
    <property type="entry name" value="Rieske [2Fe-2S] iron-sulphur domain"/>
    <property type="match status" value="2"/>
</dbReference>
<sequence>MRYLKNLGGVVKCRTIPFCCENNELFTVVPKKKNVLPLKPIVKSPHSLLRSLPRSPYTSCNCSLSGNIYSPKKYSISCVNNLIGLIISATAMIATTSAKYTVRMFIEPLGPSSKTMAEASTEVNLASIPEGKNITVKWRNKPLFIRHRSAEEIARERAVPLESLRDPQLDQDRVKVDKWLICLGVCTHLGKHKTYYMVNTSKHVASCVVRLDSCIVIANLSSTGCVPVAHAGDFPGGYFCPCHGSHYDASGRIRKGPAPLNLEVPQYKFVDENTVIVG</sequence>
<comment type="caution">
    <text evidence="9">The sequence shown here is derived from an EMBL/GenBank/DDBJ whole genome shotgun (WGS) entry which is preliminary data.</text>
</comment>
<keyword evidence="6" id="KW-1015">Disulfide bond</keyword>
<dbReference type="Proteomes" id="UP000290809">
    <property type="component" value="Unassembled WGS sequence"/>
</dbReference>
<feature type="domain" description="Rieske" evidence="8">
    <location>
        <begin position="224"/>
        <end position="276"/>
    </location>
</feature>
<keyword evidence="3" id="KW-0479">Metal-binding</keyword>
<gene>
    <name evidence="9" type="ORF">DC041_0006906</name>
</gene>
<dbReference type="InterPro" id="IPR014349">
    <property type="entry name" value="Rieske_Fe-S_prot"/>
</dbReference>
<evidence type="ECO:0000259" key="8">
    <source>
        <dbReference type="PROSITE" id="PS51296"/>
    </source>
</evidence>
<name>A0A430Q8X1_SCHBO</name>
<evidence type="ECO:0000313" key="10">
    <source>
        <dbReference type="Proteomes" id="UP000290809"/>
    </source>
</evidence>
<dbReference type="GO" id="GO:0051537">
    <property type="term" value="F:2 iron, 2 sulfur cluster binding"/>
    <property type="evidence" value="ECO:0007669"/>
    <property type="project" value="UniProtKB-KW"/>
</dbReference>
<dbReference type="InterPro" id="IPR005805">
    <property type="entry name" value="Rieske_Fe-S_prot_C"/>
</dbReference>
<accession>A0A430Q8X1</accession>
<reference evidence="9 10" key="1">
    <citation type="journal article" date="2019" name="PLoS Pathog.">
        <title>Genome sequence of the bovine parasite Schistosoma bovis Tanzania.</title>
        <authorList>
            <person name="Oey H."/>
            <person name="Zakrzewski M."/>
            <person name="Gobert G."/>
            <person name="Gravermann K."/>
            <person name="Stoye J."/>
            <person name="Jones M."/>
            <person name="Mcmanus D."/>
            <person name="Krause L."/>
        </authorList>
    </citation>
    <scope>NUCLEOTIDE SEQUENCE [LARGE SCALE GENOMIC DNA]</scope>
    <source>
        <strain evidence="9 10">TAN1997</strain>
    </source>
</reference>
<dbReference type="AlphaFoldDB" id="A0A430Q8X1"/>
<organism evidence="9 10">
    <name type="scientific">Schistosoma bovis</name>
    <name type="common">Blood fluke</name>
    <dbReference type="NCBI Taxonomy" id="6184"/>
    <lineage>
        <taxon>Eukaryota</taxon>
        <taxon>Metazoa</taxon>
        <taxon>Spiralia</taxon>
        <taxon>Lophotrochozoa</taxon>
        <taxon>Platyhelminthes</taxon>
        <taxon>Trematoda</taxon>
        <taxon>Digenea</taxon>
        <taxon>Strigeidida</taxon>
        <taxon>Schistosomatoidea</taxon>
        <taxon>Schistosomatidae</taxon>
        <taxon>Schistosoma</taxon>
    </lineage>
</organism>
<dbReference type="GO" id="GO:0016020">
    <property type="term" value="C:membrane"/>
    <property type="evidence" value="ECO:0007669"/>
    <property type="project" value="InterPro"/>
</dbReference>
<evidence type="ECO:0000256" key="4">
    <source>
        <dbReference type="ARBA" id="ARBA00023004"/>
    </source>
</evidence>
<dbReference type="CDD" id="cd03470">
    <property type="entry name" value="Rieske_cytochrome_bc1"/>
    <property type="match status" value="1"/>
</dbReference>
<keyword evidence="5" id="KW-0411">Iron-sulfur</keyword>